<dbReference type="Gene3D" id="3.40.50.1820">
    <property type="entry name" value="alpha/beta hydrolase"/>
    <property type="match status" value="1"/>
</dbReference>
<dbReference type="AlphaFoldDB" id="A0A250KZZ1"/>
<dbReference type="Proteomes" id="UP000266313">
    <property type="component" value="Chromosome"/>
</dbReference>
<dbReference type="Pfam" id="PF06821">
    <property type="entry name" value="Ser_hydrolase"/>
    <property type="match status" value="1"/>
</dbReference>
<protein>
    <recommendedName>
        <fullName evidence="3">Alpha/beta hydrolase</fullName>
    </recommendedName>
</protein>
<evidence type="ECO:0000313" key="1">
    <source>
        <dbReference type="EMBL" id="BBA37086.1"/>
    </source>
</evidence>
<accession>A0A250KZZ1</accession>
<gene>
    <name evidence="1" type="ORF">sS8_5164</name>
</gene>
<sequence length="195" mass="21175">MQNPVLILPGLGNSDSEHWQTRWENNNPAFRRVQQRDWDAPVCEEWLEQLEIAVADSGPQTVLVAHSLGCLLVAHWAQQTLHRIHGALLVAPPDPAQPSFPPRVRGFSPVPAAAFPFPSTVVASPDDPYASSAYARRCAADWGARFVEIEPCGHINASSGLGDWEEGFELLRHLIDNGGQAELPRVSTSSASGLG</sequence>
<dbReference type="InterPro" id="IPR010662">
    <property type="entry name" value="RBBP9/YdeN"/>
</dbReference>
<dbReference type="GO" id="GO:0016787">
    <property type="term" value="F:hydrolase activity"/>
    <property type="evidence" value="ECO:0007669"/>
    <property type="project" value="InterPro"/>
</dbReference>
<reference evidence="1 2" key="1">
    <citation type="submission" date="2016-12" db="EMBL/GenBank/DDBJ databases">
        <title>Genome sequencing of Methylocaldum marinum.</title>
        <authorList>
            <person name="Takeuchi M."/>
            <person name="Kamagata Y."/>
            <person name="Hiraoka S."/>
            <person name="Oshima K."/>
            <person name="Hattori M."/>
            <person name="Iwasaki W."/>
        </authorList>
    </citation>
    <scope>NUCLEOTIDE SEQUENCE [LARGE SCALE GENOMIC DNA]</scope>
    <source>
        <strain evidence="1 2">S8</strain>
    </source>
</reference>
<name>A0A250KZZ1_9GAMM</name>
<evidence type="ECO:0008006" key="3">
    <source>
        <dbReference type="Google" id="ProtNLM"/>
    </source>
</evidence>
<dbReference type="InterPro" id="IPR029058">
    <property type="entry name" value="AB_hydrolase_fold"/>
</dbReference>
<dbReference type="OrthoDB" id="9804993at2"/>
<organism evidence="1 2">
    <name type="scientific">Methylocaldum marinum</name>
    <dbReference type="NCBI Taxonomy" id="1432792"/>
    <lineage>
        <taxon>Bacteria</taxon>
        <taxon>Pseudomonadati</taxon>
        <taxon>Pseudomonadota</taxon>
        <taxon>Gammaproteobacteria</taxon>
        <taxon>Methylococcales</taxon>
        <taxon>Methylococcaceae</taxon>
        <taxon>Methylocaldum</taxon>
    </lineage>
</organism>
<keyword evidence="2" id="KW-1185">Reference proteome</keyword>
<dbReference type="EMBL" id="AP017928">
    <property type="protein sequence ID" value="BBA37086.1"/>
    <property type="molecule type" value="Genomic_DNA"/>
</dbReference>
<dbReference type="RefSeq" id="WP_119632130.1">
    <property type="nucleotide sequence ID" value="NZ_AP017928.1"/>
</dbReference>
<dbReference type="SUPFAM" id="SSF53474">
    <property type="entry name" value="alpha/beta-Hydrolases"/>
    <property type="match status" value="1"/>
</dbReference>
<evidence type="ECO:0000313" key="2">
    <source>
        <dbReference type="Proteomes" id="UP000266313"/>
    </source>
</evidence>
<proteinExistence type="predicted"/>
<dbReference type="KEGG" id="mmai:sS8_5164"/>